<gene>
    <name evidence="4" type="ORF">SLS62_005137</name>
</gene>
<dbReference type="GO" id="GO:0000976">
    <property type="term" value="F:transcription cis-regulatory region binding"/>
    <property type="evidence" value="ECO:0007669"/>
    <property type="project" value="TreeGrafter"/>
</dbReference>
<sequence>MRACTRLGLNCSFEPDKTTSVTGTSRYRVRFVNSQYTKLPRGEAEKNDVKTASTSPEQSRLHSVPNGASCAEPLNGNGNNIHVNTGGVGMPESMDSSRHRYTRDEPTVLPSATGSLRHDASFGVVQDPANIGVAVGLNAQLMSVQDAQVNLGHMPSFFDLDMNFDLLDEDWFPAPVPDTGGDGPLVDTTPRSSDVLDSEQEETAVVIGQEDNGLIQHYLNVMTGYAKIRYSGDENLYSQIFSDMALFYAPLYHCVMAWTALHLGQTKSEPDLVQKATERYSHAVSLMHRDQNVAHHFELSLITIWFALQFELLAASGIVPFCRHLEFTADLVDAHRRHQKAGGQAAPLGPIGSRVLVWLGAYDARASWIGGTGRLLQNLELFSSEYDFLNAAFPETRSNSNGQDTKPCLQDTKPCLRLNLDFDTVEGRIVHLHRREVAAPVTVWTTVQDELLSIQERLESDRTIASIVSSLSNPTRSLGGKITMKGFNCFLLLATFYSVVICYHRMLPPRVVNSIPKKLISAESAAKRIISITSTVCRLRPPSPQNIWPRILFLAGIETTDMVYQDWVVKTLADAEVWGANFGKTRVLLEHVIRIQGREGTRVDYLDVMKQTTGLFII</sequence>
<evidence type="ECO:0008006" key="6">
    <source>
        <dbReference type="Google" id="ProtNLM"/>
    </source>
</evidence>
<feature type="region of interest" description="Disordered" evidence="3">
    <location>
        <begin position="38"/>
        <end position="86"/>
    </location>
</feature>
<comment type="caution">
    <text evidence="4">The sequence shown here is derived from an EMBL/GenBank/DDBJ whole genome shotgun (WGS) entry which is preliminary data.</text>
</comment>
<evidence type="ECO:0000313" key="5">
    <source>
        <dbReference type="Proteomes" id="UP001320420"/>
    </source>
</evidence>
<dbReference type="PANTHER" id="PTHR37534">
    <property type="entry name" value="TRANSCRIPTIONAL ACTIVATOR PROTEIN UGA3"/>
    <property type="match status" value="1"/>
</dbReference>
<proteinExistence type="predicted"/>
<organism evidence="4 5">
    <name type="scientific">Diatrype stigma</name>
    <dbReference type="NCBI Taxonomy" id="117547"/>
    <lineage>
        <taxon>Eukaryota</taxon>
        <taxon>Fungi</taxon>
        <taxon>Dikarya</taxon>
        <taxon>Ascomycota</taxon>
        <taxon>Pezizomycotina</taxon>
        <taxon>Sordariomycetes</taxon>
        <taxon>Xylariomycetidae</taxon>
        <taxon>Xylariales</taxon>
        <taxon>Diatrypaceae</taxon>
        <taxon>Diatrype</taxon>
    </lineage>
</organism>
<protein>
    <recommendedName>
        <fullName evidence="6">Transcription factor domain-containing protein</fullName>
    </recommendedName>
</protein>
<dbReference type="Pfam" id="PF11951">
    <property type="entry name" value="Fungal_trans_2"/>
    <property type="match status" value="1"/>
</dbReference>
<evidence type="ECO:0000313" key="4">
    <source>
        <dbReference type="EMBL" id="KAK7752978.1"/>
    </source>
</evidence>
<dbReference type="EMBL" id="JAKJXP020000033">
    <property type="protein sequence ID" value="KAK7752978.1"/>
    <property type="molecule type" value="Genomic_DNA"/>
</dbReference>
<reference evidence="4 5" key="1">
    <citation type="submission" date="2024-02" db="EMBL/GenBank/DDBJ databases">
        <title>De novo assembly and annotation of 12 fungi associated with fruit tree decline syndrome in Ontario, Canada.</title>
        <authorList>
            <person name="Sulman M."/>
            <person name="Ellouze W."/>
            <person name="Ilyukhin E."/>
        </authorList>
    </citation>
    <scope>NUCLEOTIDE SEQUENCE [LARGE SCALE GENOMIC DNA]</scope>
    <source>
        <strain evidence="4 5">M11/M66-122</strain>
    </source>
</reference>
<feature type="compositionally biased region" description="Basic and acidic residues" evidence="3">
    <location>
        <begin position="40"/>
        <end position="49"/>
    </location>
</feature>
<evidence type="ECO:0000256" key="3">
    <source>
        <dbReference type="SAM" id="MobiDB-lite"/>
    </source>
</evidence>
<accession>A0AAN9V3T8</accession>
<comment type="subcellular location">
    <subcellularLocation>
        <location evidence="1">Nucleus</location>
    </subcellularLocation>
</comment>
<dbReference type="AlphaFoldDB" id="A0AAN9V3T8"/>
<dbReference type="Proteomes" id="UP001320420">
    <property type="component" value="Unassembled WGS sequence"/>
</dbReference>
<keyword evidence="2" id="KW-0539">Nucleus</keyword>
<evidence type="ECO:0000256" key="2">
    <source>
        <dbReference type="ARBA" id="ARBA00023242"/>
    </source>
</evidence>
<dbReference type="InterPro" id="IPR021858">
    <property type="entry name" value="Fun_TF"/>
</dbReference>
<dbReference type="GO" id="GO:0045944">
    <property type="term" value="P:positive regulation of transcription by RNA polymerase II"/>
    <property type="evidence" value="ECO:0007669"/>
    <property type="project" value="TreeGrafter"/>
</dbReference>
<keyword evidence="5" id="KW-1185">Reference proteome</keyword>
<dbReference type="GO" id="GO:0005634">
    <property type="term" value="C:nucleus"/>
    <property type="evidence" value="ECO:0007669"/>
    <property type="project" value="UniProtKB-SubCell"/>
</dbReference>
<evidence type="ECO:0000256" key="1">
    <source>
        <dbReference type="ARBA" id="ARBA00004123"/>
    </source>
</evidence>
<dbReference type="PANTHER" id="PTHR37534:SF7">
    <property type="entry name" value="TRANSCRIPTIONAL ACTIVATOR PROTEIN UGA3"/>
    <property type="match status" value="1"/>
</dbReference>
<dbReference type="GO" id="GO:0003700">
    <property type="term" value="F:DNA-binding transcription factor activity"/>
    <property type="evidence" value="ECO:0007669"/>
    <property type="project" value="TreeGrafter"/>
</dbReference>
<name>A0AAN9V3T8_9PEZI</name>